<evidence type="ECO:0000259" key="1">
    <source>
        <dbReference type="Pfam" id="PF13402"/>
    </source>
</evidence>
<dbReference type="InterPro" id="IPR031161">
    <property type="entry name" value="Peptidase_M60_dom"/>
</dbReference>
<comment type="caution">
    <text evidence="2">The sequence shown here is derived from an EMBL/GenBank/DDBJ whole genome shotgun (WGS) entry which is preliminary data.</text>
</comment>
<dbReference type="Pfam" id="PF13402">
    <property type="entry name" value="Peptidase_M60"/>
    <property type="match status" value="1"/>
</dbReference>
<gene>
    <name evidence="2" type="ORF">G5C51_18950</name>
</gene>
<name>A0A6G4U1D8_9ACTN</name>
<sequence length="112" mass="12284">MMRVLFGDDFYHRLHAAARPATDKTAGNDAARRHFFMVEASKAAQHDLTDYFTAWGLRPTADTRRAIASLDQPGASPACRTFQSGQVTGPWQASAKGRSGAMPCCYCLMQIT</sequence>
<dbReference type="InterPro" id="IPR042279">
    <property type="entry name" value="Pep_M60_3"/>
</dbReference>
<evidence type="ECO:0000313" key="2">
    <source>
        <dbReference type="EMBL" id="NGN65964.1"/>
    </source>
</evidence>
<dbReference type="Gene3D" id="1.10.390.30">
    <property type="entry name" value="Peptidase M60, enhancin-like domain 3"/>
    <property type="match status" value="1"/>
</dbReference>
<proteinExistence type="predicted"/>
<feature type="domain" description="Peptidase M60" evidence="1">
    <location>
        <begin position="3"/>
        <end position="56"/>
    </location>
</feature>
<organism evidence="2 3">
    <name type="scientific">Streptomyces coryli</name>
    <dbReference type="NCBI Taxonomy" id="1128680"/>
    <lineage>
        <taxon>Bacteria</taxon>
        <taxon>Bacillati</taxon>
        <taxon>Actinomycetota</taxon>
        <taxon>Actinomycetes</taxon>
        <taxon>Kitasatosporales</taxon>
        <taxon>Streptomycetaceae</taxon>
        <taxon>Streptomyces</taxon>
    </lineage>
</organism>
<accession>A0A6G4U1D8</accession>
<protein>
    <recommendedName>
        <fullName evidence="1">Peptidase M60 domain-containing protein</fullName>
    </recommendedName>
</protein>
<evidence type="ECO:0000313" key="3">
    <source>
        <dbReference type="Proteomes" id="UP000481583"/>
    </source>
</evidence>
<dbReference type="Proteomes" id="UP000481583">
    <property type="component" value="Unassembled WGS sequence"/>
</dbReference>
<reference evidence="2 3" key="1">
    <citation type="submission" date="2020-02" db="EMBL/GenBank/DDBJ databases">
        <title>Whole-genome analyses of novel actinobacteria.</title>
        <authorList>
            <person name="Sahin N."/>
        </authorList>
    </citation>
    <scope>NUCLEOTIDE SEQUENCE [LARGE SCALE GENOMIC DNA]</scope>
    <source>
        <strain evidence="2 3">A7024</strain>
    </source>
</reference>
<dbReference type="EMBL" id="JAAKZV010000078">
    <property type="protein sequence ID" value="NGN65964.1"/>
    <property type="molecule type" value="Genomic_DNA"/>
</dbReference>
<keyword evidence="3" id="KW-1185">Reference proteome</keyword>
<dbReference type="AlphaFoldDB" id="A0A6G4U1D8"/>